<name>A0A2M9Q1W9_9BACI</name>
<accession>A0A2M9Q1W9</accession>
<dbReference type="Proteomes" id="UP000232101">
    <property type="component" value="Unassembled WGS sequence"/>
</dbReference>
<dbReference type="Gene3D" id="1.25.10.10">
    <property type="entry name" value="Leucine-rich Repeat Variant"/>
    <property type="match status" value="1"/>
</dbReference>
<evidence type="ECO:0008006" key="4">
    <source>
        <dbReference type="Google" id="ProtNLM"/>
    </source>
</evidence>
<keyword evidence="1" id="KW-1133">Transmembrane helix</keyword>
<feature type="transmembrane region" description="Helical" evidence="1">
    <location>
        <begin position="6"/>
        <end position="29"/>
    </location>
</feature>
<dbReference type="AlphaFoldDB" id="A0A2M9Q1W9"/>
<gene>
    <name evidence="2" type="ORF">CWD94_19510</name>
</gene>
<protein>
    <recommendedName>
        <fullName evidence="4">HEAT repeat domain-containing protein</fullName>
    </recommendedName>
</protein>
<keyword evidence="1" id="KW-0812">Transmembrane</keyword>
<proteinExistence type="predicted"/>
<evidence type="ECO:0000313" key="2">
    <source>
        <dbReference type="EMBL" id="PJO42075.1"/>
    </source>
</evidence>
<dbReference type="EMBL" id="PHQY01000659">
    <property type="protein sequence ID" value="PJO42075.1"/>
    <property type="molecule type" value="Genomic_DNA"/>
</dbReference>
<evidence type="ECO:0000313" key="3">
    <source>
        <dbReference type="Proteomes" id="UP000232101"/>
    </source>
</evidence>
<dbReference type="InterPro" id="IPR016024">
    <property type="entry name" value="ARM-type_fold"/>
</dbReference>
<reference evidence="2 3" key="1">
    <citation type="submission" date="2017-11" db="EMBL/GenBank/DDBJ databases">
        <title>Bacterial isolate from king chilli rhizosphere.</title>
        <authorList>
            <person name="Takhelmayum P."/>
            <person name="Sarangthem I."/>
        </authorList>
    </citation>
    <scope>NUCLEOTIDE SEQUENCE [LARGE SCALE GENOMIC DNA]</scope>
    <source>
        <strain evidence="3">t26</strain>
    </source>
</reference>
<dbReference type="RefSeq" id="WP_100544511.1">
    <property type="nucleotide sequence ID" value="NZ_CP158849.1"/>
</dbReference>
<comment type="caution">
    <text evidence="2">The sequence shown here is derived from an EMBL/GenBank/DDBJ whole genome shotgun (WGS) entry which is preliminary data.</text>
</comment>
<dbReference type="SUPFAM" id="SSF48371">
    <property type="entry name" value="ARM repeat"/>
    <property type="match status" value="1"/>
</dbReference>
<sequence>MIELSIQLLLYIIAILLGFCGVAMIYLIYQRRYEARKKREMEEYIQITKVLWQEYFLEDDRFNVTLIPKNKHQILAVEHIFLSNLRNISNPSIQQKIYTFAQMYLKEYYQNELKSRNWSRKMNAMYRIADFHIKELIGICEVSINHKHSIEVFQVLKIYSILEKEKFIQELLLCNFSFSESENKKLFSYLEVEMLQRLLGKMEKLQPAAQYALIDTIAAKGSMDVIEELEEFLVSEDIEIRIRTLRGLERIGVIRDIETYIPFVNSSIWEERLMVAKIFKHAPLTYTAEHLEKLLQDSNWWVRSQAASTIIEDPRGYQRLKEFIATTNDQYAIDMANEVLEKRKRAV</sequence>
<keyword evidence="1" id="KW-0472">Membrane</keyword>
<organism evidence="2 3">
    <name type="scientific">Lysinibacillus xylanilyticus</name>
    <dbReference type="NCBI Taxonomy" id="582475"/>
    <lineage>
        <taxon>Bacteria</taxon>
        <taxon>Bacillati</taxon>
        <taxon>Bacillota</taxon>
        <taxon>Bacilli</taxon>
        <taxon>Bacillales</taxon>
        <taxon>Bacillaceae</taxon>
        <taxon>Lysinibacillus</taxon>
    </lineage>
</organism>
<dbReference type="InterPro" id="IPR011989">
    <property type="entry name" value="ARM-like"/>
</dbReference>
<evidence type="ECO:0000256" key="1">
    <source>
        <dbReference type="SAM" id="Phobius"/>
    </source>
</evidence>